<dbReference type="AlphaFoldDB" id="A0A6J4JPF3"/>
<gene>
    <name evidence="2" type="ORF">AVDCRST_MAG56-3927</name>
</gene>
<dbReference type="InterPro" id="IPR033803">
    <property type="entry name" value="CBD-like_Golvesin-Xly"/>
</dbReference>
<name>A0A6J4JPF3_9SPHI</name>
<organism evidence="2">
    <name type="scientific">uncultured Cytophagales bacterium</name>
    <dbReference type="NCBI Taxonomy" id="158755"/>
    <lineage>
        <taxon>Bacteria</taxon>
        <taxon>Pseudomonadati</taxon>
        <taxon>Bacteroidota</taxon>
        <taxon>Sphingobacteriia</taxon>
        <taxon>Sphingobacteriales</taxon>
        <taxon>environmental samples</taxon>
    </lineage>
</organism>
<sequence>MPEIRIDNEDASYVQKTGDWQLDNKASGRFGPSLLRDDSRGAAPKTVRFTPDVRKAGKYQVYAYFPKVADTSSQTTLTLHNGTQAKAITLGKESLRVEGQTAGAWVPLGEYAMAAGRKGYVEISNKGADGVVVADAVLFVPVR</sequence>
<dbReference type="Pfam" id="PF25275">
    <property type="entry name" value="Golvesin_C"/>
    <property type="match status" value="1"/>
</dbReference>
<evidence type="ECO:0000259" key="1">
    <source>
        <dbReference type="Pfam" id="PF25275"/>
    </source>
</evidence>
<accession>A0A6J4JPF3</accession>
<feature type="domain" description="Golvesin/Xly CBD-like" evidence="1">
    <location>
        <begin position="6"/>
        <end position="140"/>
    </location>
</feature>
<dbReference type="EMBL" id="CADCTQ010000329">
    <property type="protein sequence ID" value="CAA9283619.1"/>
    <property type="molecule type" value="Genomic_DNA"/>
</dbReference>
<proteinExistence type="predicted"/>
<evidence type="ECO:0000313" key="2">
    <source>
        <dbReference type="EMBL" id="CAA9283619.1"/>
    </source>
</evidence>
<reference evidence="2" key="1">
    <citation type="submission" date="2020-02" db="EMBL/GenBank/DDBJ databases">
        <authorList>
            <person name="Meier V. D."/>
        </authorList>
    </citation>
    <scope>NUCLEOTIDE SEQUENCE</scope>
    <source>
        <strain evidence="2">AVDCRST_MAG56</strain>
    </source>
</reference>
<protein>
    <recommendedName>
        <fullName evidence="1">Golvesin/Xly CBD-like domain-containing protein</fullName>
    </recommendedName>
</protein>